<dbReference type="GO" id="GO:0016757">
    <property type="term" value="F:glycosyltransferase activity"/>
    <property type="evidence" value="ECO:0007669"/>
    <property type="project" value="UniProtKB-KW"/>
</dbReference>
<comment type="caution">
    <text evidence="5">The sequence shown here is derived from an EMBL/GenBank/DDBJ whole genome shotgun (WGS) entry which is preliminary data.</text>
</comment>
<dbReference type="PANTHER" id="PTHR43179">
    <property type="entry name" value="RHAMNOSYLTRANSFERASE WBBL"/>
    <property type="match status" value="1"/>
</dbReference>
<dbReference type="PANTHER" id="PTHR43179:SF12">
    <property type="entry name" value="GALACTOFURANOSYLTRANSFERASE GLFT2"/>
    <property type="match status" value="1"/>
</dbReference>
<keyword evidence="6" id="KW-1185">Reference proteome</keyword>
<dbReference type="SUPFAM" id="SSF53448">
    <property type="entry name" value="Nucleotide-diphospho-sugar transferases"/>
    <property type="match status" value="1"/>
</dbReference>
<name>A0AA41X2E8_9ALTE</name>
<keyword evidence="2" id="KW-0328">Glycosyltransferase</keyword>
<dbReference type="EMBL" id="JANATA010000015">
    <property type="protein sequence ID" value="MCP3429121.1"/>
    <property type="molecule type" value="Genomic_DNA"/>
</dbReference>
<dbReference type="AlphaFoldDB" id="A0AA41X2E8"/>
<dbReference type="InterPro" id="IPR029044">
    <property type="entry name" value="Nucleotide-diphossugar_trans"/>
</dbReference>
<evidence type="ECO:0000259" key="4">
    <source>
        <dbReference type="Pfam" id="PF00535"/>
    </source>
</evidence>
<evidence type="ECO:0000313" key="6">
    <source>
        <dbReference type="Proteomes" id="UP001165413"/>
    </source>
</evidence>
<protein>
    <submittedName>
        <fullName evidence="5">Glycosyltransferase family 2 protein</fullName>
    </submittedName>
</protein>
<reference evidence="5" key="1">
    <citation type="submission" date="2022-07" db="EMBL/GenBank/DDBJ databases">
        <title>Characterization of the Novel Bacterium Alteromonas immobilis LMIT006 and Alteromonas gregis LMIT007.</title>
        <authorList>
            <person name="Lin X."/>
        </authorList>
    </citation>
    <scope>NUCLEOTIDE SEQUENCE</scope>
    <source>
        <strain evidence="5">LMIT007</strain>
    </source>
</reference>
<comment type="similarity">
    <text evidence="1">Belongs to the glycosyltransferase 2 family.</text>
</comment>
<evidence type="ECO:0000256" key="1">
    <source>
        <dbReference type="ARBA" id="ARBA00006739"/>
    </source>
</evidence>
<gene>
    <name evidence="5" type="ORF">NLF92_09220</name>
</gene>
<evidence type="ECO:0000256" key="3">
    <source>
        <dbReference type="ARBA" id="ARBA00022679"/>
    </source>
</evidence>
<accession>A0AA41X2E8</accession>
<proteinExistence type="inferred from homology"/>
<dbReference type="Pfam" id="PF00535">
    <property type="entry name" value="Glycos_transf_2"/>
    <property type="match status" value="1"/>
</dbReference>
<organism evidence="5 6">
    <name type="scientific">Opacimonas viscosa</name>
    <dbReference type="NCBI Taxonomy" id="2961944"/>
    <lineage>
        <taxon>Bacteria</taxon>
        <taxon>Pseudomonadati</taxon>
        <taxon>Pseudomonadota</taxon>
        <taxon>Gammaproteobacteria</taxon>
        <taxon>Alteromonadales</taxon>
        <taxon>Alteromonadaceae</taxon>
        <taxon>Opacimonas</taxon>
    </lineage>
</organism>
<dbReference type="InterPro" id="IPR001173">
    <property type="entry name" value="Glyco_trans_2-like"/>
</dbReference>
<evidence type="ECO:0000313" key="5">
    <source>
        <dbReference type="EMBL" id="MCP3429121.1"/>
    </source>
</evidence>
<feature type="domain" description="Glycosyltransferase 2-like" evidence="4">
    <location>
        <begin position="8"/>
        <end position="159"/>
    </location>
</feature>
<sequence length="292" mass="33842">MTVNQKISIVTVVYNAFEEFEALLKSLDCMNLQSETFELIVVYNGNFDEFHNIKNILGFYSVIYKLYHVKNYGFAHGCNYGVERAKYEIIWLLNSDCRISIDTFNNMLKMFIQFPNDILGSKIVYPNGSVQCIGGGKLNFFVGFQKQSKVMADLDYICGASLMISKSNYIKLGMIDESFFLYWEETDFCYRAKRLGLKLRVNENAIVYHEVGASTDIKSLFTEYYSTRNAIAFFKRHGSKSYFYPIVLINMVVKILNRVIRMQFKRIPILLYALWDGVKGNMGITKRNLNES</sequence>
<dbReference type="Gene3D" id="3.90.550.10">
    <property type="entry name" value="Spore Coat Polysaccharide Biosynthesis Protein SpsA, Chain A"/>
    <property type="match status" value="1"/>
</dbReference>
<evidence type="ECO:0000256" key="2">
    <source>
        <dbReference type="ARBA" id="ARBA00022676"/>
    </source>
</evidence>
<dbReference type="RefSeq" id="WP_254101095.1">
    <property type="nucleotide sequence ID" value="NZ_JANATA010000015.1"/>
</dbReference>
<dbReference type="Proteomes" id="UP001165413">
    <property type="component" value="Unassembled WGS sequence"/>
</dbReference>
<keyword evidence="3" id="KW-0808">Transferase</keyword>